<dbReference type="Proteomes" id="UP000260644">
    <property type="component" value="Unassembled WGS sequence"/>
</dbReference>
<protein>
    <submittedName>
        <fullName evidence="2">Molybdenum ABC transporter permease</fullName>
    </submittedName>
</protein>
<proteinExistence type="predicted"/>
<evidence type="ECO:0000256" key="1">
    <source>
        <dbReference type="SAM" id="Phobius"/>
    </source>
</evidence>
<sequence length="78" mass="9019">MGSVYLLILGFIFLIPGIFLRVIISRREFYRRGEGGLQNFPNYRSAVWNTFLERIGKVVARLLIFLGAISLILGVWTW</sequence>
<feature type="transmembrane region" description="Helical" evidence="1">
    <location>
        <begin position="6"/>
        <end position="24"/>
    </location>
</feature>
<comment type="caution">
    <text evidence="2">The sequence shown here is derived from an EMBL/GenBank/DDBJ whole genome shotgun (WGS) entry which is preliminary data.</text>
</comment>
<keyword evidence="1" id="KW-0812">Transmembrane</keyword>
<keyword evidence="1" id="KW-0472">Membrane</keyword>
<organism evidence="2 3">
    <name type="scientific">Chitinophaga silvatica</name>
    <dbReference type="NCBI Taxonomy" id="2282649"/>
    <lineage>
        <taxon>Bacteria</taxon>
        <taxon>Pseudomonadati</taxon>
        <taxon>Bacteroidota</taxon>
        <taxon>Chitinophagia</taxon>
        <taxon>Chitinophagales</taxon>
        <taxon>Chitinophagaceae</taxon>
        <taxon>Chitinophaga</taxon>
    </lineage>
</organism>
<accession>A0A3E1YHI2</accession>
<keyword evidence="3" id="KW-1185">Reference proteome</keyword>
<evidence type="ECO:0000313" key="3">
    <source>
        <dbReference type="Proteomes" id="UP000260644"/>
    </source>
</evidence>
<reference evidence="2 3" key="1">
    <citation type="submission" date="2018-07" db="EMBL/GenBank/DDBJ databases">
        <title>Chitinophaga K2CV101002-2 sp. nov., isolated from a monsoon evergreen broad-leaved forest soil.</title>
        <authorList>
            <person name="Lv Y."/>
        </authorList>
    </citation>
    <scope>NUCLEOTIDE SEQUENCE [LARGE SCALE GENOMIC DNA]</scope>
    <source>
        <strain evidence="2 3">GDMCC 1.1288</strain>
    </source>
</reference>
<dbReference type="AlphaFoldDB" id="A0A3E1YHI2"/>
<gene>
    <name evidence="2" type="ORF">DVR12_03205</name>
</gene>
<name>A0A3E1YHI2_9BACT</name>
<evidence type="ECO:0000313" key="2">
    <source>
        <dbReference type="EMBL" id="RFS26808.1"/>
    </source>
</evidence>
<dbReference type="EMBL" id="QPMM01000001">
    <property type="protein sequence ID" value="RFS26808.1"/>
    <property type="molecule type" value="Genomic_DNA"/>
</dbReference>
<feature type="transmembrane region" description="Helical" evidence="1">
    <location>
        <begin position="58"/>
        <end position="76"/>
    </location>
</feature>
<keyword evidence="1" id="KW-1133">Transmembrane helix</keyword>